<dbReference type="Proteomes" id="UP000318102">
    <property type="component" value="Unassembled WGS sequence"/>
</dbReference>
<gene>
    <name evidence="1" type="ORF">FPZ44_11300</name>
</gene>
<keyword evidence="2" id="KW-1185">Reference proteome</keyword>
<dbReference type="GO" id="GO:0016020">
    <property type="term" value="C:membrane"/>
    <property type="evidence" value="ECO:0007669"/>
    <property type="project" value="InterPro"/>
</dbReference>
<dbReference type="SUPFAM" id="SSF52540">
    <property type="entry name" value="P-loop containing nucleoside triphosphate hydrolases"/>
    <property type="match status" value="1"/>
</dbReference>
<dbReference type="Pfam" id="PF03567">
    <property type="entry name" value="Sulfotransfer_2"/>
    <property type="match status" value="1"/>
</dbReference>
<organism evidence="1 2">
    <name type="scientific">Paenibacillus agilis</name>
    <dbReference type="NCBI Taxonomy" id="3020863"/>
    <lineage>
        <taxon>Bacteria</taxon>
        <taxon>Bacillati</taxon>
        <taxon>Bacillota</taxon>
        <taxon>Bacilli</taxon>
        <taxon>Bacillales</taxon>
        <taxon>Paenibacillaceae</taxon>
        <taxon>Paenibacillus</taxon>
    </lineage>
</organism>
<dbReference type="InterPro" id="IPR053259">
    <property type="entry name" value="Golvesin-related_Golgi"/>
</dbReference>
<dbReference type="GO" id="GO:0008146">
    <property type="term" value="F:sulfotransferase activity"/>
    <property type="evidence" value="ECO:0007669"/>
    <property type="project" value="InterPro"/>
</dbReference>
<dbReference type="InterPro" id="IPR027417">
    <property type="entry name" value="P-loop_NTPase"/>
</dbReference>
<name>A0A559J175_9BACL</name>
<evidence type="ECO:0008006" key="3">
    <source>
        <dbReference type="Google" id="ProtNLM"/>
    </source>
</evidence>
<dbReference type="AlphaFoldDB" id="A0A559J175"/>
<reference evidence="1 2" key="1">
    <citation type="submission" date="2019-07" db="EMBL/GenBank/DDBJ databases">
        <authorList>
            <person name="Kim J."/>
        </authorList>
    </citation>
    <scope>NUCLEOTIDE SEQUENCE [LARGE SCALE GENOMIC DNA]</scope>
    <source>
        <strain evidence="1 2">N4</strain>
    </source>
</reference>
<accession>A0A559J175</accession>
<dbReference type="PANTHER" id="PTHR32301">
    <property type="entry name" value="COUNTIN RECEPTOR CNR3-RELATED"/>
    <property type="match status" value="1"/>
</dbReference>
<sequence length="271" mass="31890">MLASSPVRIRLHRITYRAYRKGASRVRNMLDIFIHIPKTGGTSFNRLIQDHYSANRIAFLHDDPEWSFERLIEKCKDKNQKIKIVSGHFPYGIHEWIGRPYRYITILRNPVELVISLYDYIRSIPLHQYYHLVVDKSLHEFISDQQFDLFTSNLQSKLLGLATVFPYFPALHNEVGVENAIFPDHASVQQHLRRHFACVGVTDKYKECLQPMRDALGWKRSPKLYRENSNPNRTSLDTLDRDTIEKIARKNSLDIQLYSIVVERWYSSKGK</sequence>
<dbReference type="OrthoDB" id="7981249at2"/>
<dbReference type="Gene3D" id="3.40.50.300">
    <property type="entry name" value="P-loop containing nucleotide triphosphate hydrolases"/>
    <property type="match status" value="1"/>
</dbReference>
<dbReference type="PANTHER" id="PTHR32301:SF6">
    <property type="entry name" value="GOLVESIN-RELATED"/>
    <property type="match status" value="1"/>
</dbReference>
<evidence type="ECO:0000313" key="1">
    <source>
        <dbReference type="EMBL" id="TVX93591.1"/>
    </source>
</evidence>
<dbReference type="InterPro" id="IPR005331">
    <property type="entry name" value="Sulfotransferase"/>
</dbReference>
<evidence type="ECO:0000313" key="2">
    <source>
        <dbReference type="Proteomes" id="UP000318102"/>
    </source>
</evidence>
<proteinExistence type="predicted"/>
<comment type="caution">
    <text evidence="1">The sequence shown here is derived from an EMBL/GenBank/DDBJ whole genome shotgun (WGS) entry which is preliminary data.</text>
</comment>
<protein>
    <recommendedName>
        <fullName evidence="3">Sulfotransferase family protein</fullName>
    </recommendedName>
</protein>
<dbReference type="EMBL" id="VNJK01000001">
    <property type="protein sequence ID" value="TVX93591.1"/>
    <property type="molecule type" value="Genomic_DNA"/>
</dbReference>